<dbReference type="InterPro" id="IPR050469">
    <property type="entry name" value="Diguanylate_Cyclase"/>
</dbReference>
<keyword evidence="4" id="KW-1185">Reference proteome</keyword>
<dbReference type="SUPFAM" id="SSF55073">
    <property type="entry name" value="Nucleotide cyclase"/>
    <property type="match status" value="1"/>
</dbReference>
<keyword evidence="1" id="KW-0812">Transmembrane</keyword>
<dbReference type="GO" id="GO:0052621">
    <property type="term" value="F:diguanylate cyclase activity"/>
    <property type="evidence" value="ECO:0007669"/>
    <property type="project" value="TreeGrafter"/>
</dbReference>
<dbReference type="AlphaFoldDB" id="A0A1D9P0G2"/>
<dbReference type="PANTHER" id="PTHR45138">
    <property type="entry name" value="REGULATORY COMPONENTS OF SENSORY TRANSDUCTION SYSTEM"/>
    <property type="match status" value="1"/>
</dbReference>
<gene>
    <name evidence="3" type="ORF">bhn_I1082</name>
</gene>
<feature type="transmembrane region" description="Helical" evidence="1">
    <location>
        <begin position="154"/>
        <end position="174"/>
    </location>
</feature>
<evidence type="ECO:0000313" key="3">
    <source>
        <dbReference type="EMBL" id="AOZ96116.1"/>
    </source>
</evidence>
<feature type="transmembrane region" description="Helical" evidence="1">
    <location>
        <begin position="113"/>
        <end position="134"/>
    </location>
</feature>
<dbReference type="InterPro" id="IPR029787">
    <property type="entry name" value="Nucleotide_cyclase"/>
</dbReference>
<dbReference type="GO" id="GO:0005886">
    <property type="term" value="C:plasma membrane"/>
    <property type="evidence" value="ECO:0007669"/>
    <property type="project" value="TreeGrafter"/>
</dbReference>
<feature type="domain" description="GGDEF" evidence="2">
    <location>
        <begin position="263"/>
        <end position="392"/>
    </location>
</feature>
<name>A0A1D9P0G2_9FIRM</name>
<feature type="transmembrane region" description="Helical" evidence="1">
    <location>
        <begin position="12"/>
        <end position="34"/>
    </location>
</feature>
<evidence type="ECO:0000256" key="1">
    <source>
        <dbReference type="SAM" id="Phobius"/>
    </source>
</evidence>
<dbReference type="EMBL" id="CP017831">
    <property type="protein sequence ID" value="AOZ96116.1"/>
    <property type="molecule type" value="Genomic_DNA"/>
</dbReference>
<dbReference type="GO" id="GO:1902201">
    <property type="term" value="P:negative regulation of bacterial-type flagellum-dependent cell motility"/>
    <property type="evidence" value="ECO:0007669"/>
    <property type="project" value="TreeGrafter"/>
</dbReference>
<reference evidence="4" key="1">
    <citation type="submission" date="2016-10" db="EMBL/GenBank/DDBJ databases">
        <title>The complete genome sequence of the rumen bacterium Butyrivibrio hungatei MB2003.</title>
        <authorList>
            <person name="Palevich N."/>
            <person name="Kelly W.J."/>
            <person name="Leahy S.C."/>
            <person name="Altermann E."/>
            <person name="Rakonjac J."/>
            <person name="Attwood G.T."/>
        </authorList>
    </citation>
    <scope>NUCLEOTIDE SEQUENCE [LARGE SCALE GENOMIC DNA]</scope>
    <source>
        <strain evidence="4">MB2003</strain>
    </source>
</reference>
<dbReference type="Proteomes" id="UP000179284">
    <property type="component" value="Chromosome I"/>
</dbReference>
<evidence type="ECO:0000259" key="2">
    <source>
        <dbReference type="PROSITE" id="PS50887"/>
    </source>
</evidence>
<dbReference type="NCBIfam" id="TIGR00254">
    <property type="entry name" value="GGDEF"/>
    <property type="match status" value="1"/>
</dbReference>
<accession>A0A1D9P0G2</accession>
<dbReference type="PANTHER" id="PTHR45138:SF9">
    <property type="entry name" value="DIGUANYLATE CYCLASE DGCM-RELATED"/>
    <property type="match status" value="1"/>
</dbReference>
<dbReference type="Gene3D" id="3.30.70.270">
    <property type="match status" value="1"/>
</dbReference>
<dbReference type="KEGG" id="bhu:bhn_I1082"/>
<dbReference type="InterPro" id="IPR000160">
    <property type="entry name" value="GGDEF_dom"/>
</dbReference>
<dbReference type="PROSITE" id="PS50887">
    <property type="entry name" value="GGDEF"/>
    <property type="match status" value="1"/>
</dbReference>
<feature type="transmembrane region" description="Helical" evidence="1">
    <location>
        <begin position="46"/>
        <end position="67"/>
    </location>
</feature>
<dbReference type="InterPro" id="IPR043128">
    <property type="entry name" value="Rev_trsase/Diguanyl_cyclase"/>
</dbReference>
<keyword evidence="1" id="KW-0472">Membrane</keyword>
<evidence type="ECO:0000313" key="4">
    <source>
        <dbReference type="Proteomes" id="UP000179284"/>
    </source>
</evidence>
<organism evidence="3 4">
    <name type="scientific">Butyrivibrio hungatei</name>
    <dbReference type="NCBI Taxonomy" id="185008"/>
    <lineage>
        <taxon>Bacteria</taxon>
        <taxon>Bacillati</taxon>
        <taxon>Bacillota</taxon>
        <taxon>Clostridia</taxon>
        <taxon>Lachnospirales</taxon>
        <taxon>Lachnospiraceae</taxon>
        <taxon>Butyrivibrio</taxon>
    </lineage>
</organism>
<dbReference type="Pfam" id="PF00990">
    <property type="entry name" value="GGDEF"/>
    <property type="match status" value="1"/>
</dbReference>
<proteinExistence type="predicted"/>
<feature type="transmembrane region" description="Helical" evidence="1">
    <location>
        <begin position="186"/>
        <end position="203"/>
    </location>
</feature>
<dbReference type="GO" id="GO:0043709">
    <property type="term" value="P:cell adhesion involved in single-species biofilm formation"/>
    <property type="evidence" value="ECO:0007669"/>
    <property type="project" value="TreeGrafter"/>
</dbReference>
<sequence>MPVVGGFKALGYVFYYVEAHIACIFLLTILLYKIAKGVNKQLSQVYLGDVIFVLMLYFLAEIFWALVDGGVITSNKPLLYLSNIFTYMLLSVASYIWFVLSETLQQDTIVEKFVNRVLLSIPVWISGALCLTAYKTGLVFYVDENNKLVGGKLYLILIVVPFGYMIAASIKAFVRAFNRDRYTDRSIYFMIGVFPITPILLGALQARYWRVPLLCYGAVAAVLYVYITSTDNLISLDPLTQINNKNQMYKYLAQKMRSEEPGLSLFLLMVDIDKLKNINDTFGHLEGDRALVRVANAIKDTCQGPRSRFFLSRYGGDEFVIIAEMSYRAEATWLADQIKHNVQRLSETFGTAYDISVSVGIAQYDYQAPISLQAFIARADSDLYKQKKAGVY</sequence>
<dbReference type="OrthoDB" id="9804955at2"/>
<dbReference type="CDD" id="cd01949">
    <property type="entry name" value="GGDEF"/>
    <property type="match status" value="1"/>
</dbReference>
<dbReference type="SMART" id="SM00267">
    <property type="entry name" value="GGDEF"/>
    <property type="match status" value="1"/>
</dbReference>
<feature type="transmembrane region" description="Helical" evidence="1">
    <location>
        <begin position="209"/>
        <end position="227"/>
    </location>
</feature>
<protein>
    <submittedName>
        <fullName evidence="3">GGDEF domain-containing protein</fullName>
    </submittedName>
</protein>
<keyword evidence="1" id="KW-1133">Transmembrane helix</keyword>
<feature type="transmembrane region" description="Helical" evidence="1">
    <location>
        <begin position="79"/>
        <end position="101"/>
    </location>
</feature>